<protein>
    <submittedName>
        <fullName evidence="3">Uncharacterized protein</fullName>
    </submittedName>
</protein>
<dbReference type="AlphaFoldDB" id="A0A1I3AAR9"/>
<evidence type="ECO:0000256" key="1">
    <source>
        <dbReference type="SAM" id="MobiDB-lite"/>
    </source>
</evidence>
<dbReference type="Proteomes" id="UP000199052">
    <property type="component" value="Unassembled WGS sequence"/>
</dbReference>
<reference evidence="2 5" key="2">
    <citation type="submission" date="2020-07" db="EMBL/GenBank/DDBJ databases">
        <title>Sequencing the genomes of 1000 actinobacteria strains.</title>
        <authorList>
            <person name="Klenk H.-P."/>
        </authorList>
    </citation>
    <scope>NUCLEOTIDE SEQUENCE [LARGE SCALE GENOMIC DNA]</scope>
    <source>
        <strain evidence="2 5">DSM 45117</strain>
    </source>
</reference>
<dbReference type="EMBL" id="FOOI01000018">
    <property type="protein sequence ID" value="SFH47202.1"/>
    <property type="molecule type" value="Genomic_DNA"/>
</dbReference>
<gene>
    <name evidence="2" type="ORF">FHR37_004091</name>
    <name evidence="3" type="ORF">SAMN05421678_118144</name>
</gene>
<evidence type="ECO:0000313" key="3">
    <source>
        <dbReference type="EMBL" id="SFH47202.1"/>
    </source>
</evidence>
<evidence type="ECO:0000313" key="2">
    <source>
        <dbReference type="EMBL" id="NYH85240.1"/>
    </source>
</evidence>
<reference evidence="3 4" key="1">
    <citation type="submission" date="2016-10" db="EMBL/GenBank/DDBJ databases">
        <authorList>
            <person name="de Groot N.N."/>
        </authorList>
    </citation>
    <scope>NUCLEOTIDE SEQUENCE [LARGE SCALE GENOMIC DNA]</scope>
    <source>
        <strain evidence="3 4">CPCC 202808</strain>
    </source>
</reference>
<sequence length="110" mass="12858">MDLSAVDELAIAPETEARVLISWREDEVWSTHTYIADEDGYVDPEEVLWWLLSRGAQVGQIRFAFHSAYPYFDLDADIDHVTMPDRAERRAEDQRRRDAARNDFKRSRGT</sequence>
<evidence type="ECO:0000313" key="4">
    <source>
        <dbReference type="Proteomes" id="UP000199052"/>
    </source>
</evidence>
<name>A0A1I3AAR9_9ACTN</name>
<proteinExistence type="predicted"/>
<dbReference type="Proteomes" id="UP000533017">
    <property type="component" value="Unassembled WGS sequence"/>
</dbReference>
<evidence type="ECO:0000313" key="5">
    <source>
        <dbReference type="Proteomes" id="UP000533017"/>
    </source>
</evidence>
<organism evidence="3 4">
    <name type="scientific">Actinopolymorpha cephalotaxi</name>
    <dbReference type="NCBI Taxonomy" id="504797"/>
    <lineage>
        <taxon>Bacteria</taxon>
        <taxon>Bacillati</taxon>
        <taxon>Actinomycetota</taxon>
        <taxon>Actinomycetes</taxon>
        <taxon>Propionibacteriales</taxon>
        <taxon>Actinopolymorphaceae</taxon>
        <taxon>Actinopolymorpha</taxon>
    </lineage>
</organism>
<dbReference type="OrthoDB" id="9956546at2"/>
<dbReference type="RefSeq" id="WP_139239169.1">
    <property type="nucleotide sequence ID" value="NZ_FOOI01000018.1"/>
</dbReference>
<feature type="region of interest" description="Disordered" evidence="1">
    <location>
        <begin position="85"/>
        <end position="110"/>
    </location>
</feature>
<accession>A0A1I3AAR9</accession>
<dbReference type="EMBL" id="JACBZA010000001">
    <property type="protein sequence ID" value="NYH85240.1"/>
    <property type="molecule type" value="Genomic_DNA"/>
</dbReference>
<keyword evidence="5" id="KW-1185">Reference proteome</keyword>